<keyword evidence="3" id="KW-1185">Reference proteome</keyword>
<evidence type="ECO:0000313" key="3">
    <source>
        <dbReference type="Proteomes" id="UP000199039"/>
    </source>
</evidence>
<feature type="compositionally biased region" description="Low complexity" evidence="1">
    <location>
        <begin position="38"/>
        <end position="49"/>
    </location>
</feature>
<dbReference type="Proteomes" id="UP000199039">
    <property type="component" value="Unassembled WGS sequence"/>
</dbReference>
<feature type="region of interest" description="Disordered" evidence="1">
    <location>
        <begin position="1"/>
        <end position="80"/>
    </location>
</feature>
<proteinExistence type="predicted"/>
<protein>
    <submittedName>
        <fullName evidence="2">Uncharacterized protein</fullName>
    </submittedName>
</protein>
<dbReference type="AlphaFoldDB" id="A0A1G6VM96"/>
<evidence type="ECO:0000256" key="1">
    <source>
        <dbReference type="SAM" id="MobiDB-lite"/>
    </source>
</evidence>
<name>A0A1G6VM96_9MICO</name>
<accession>A0A1G6VM96</accession>
<dbReference type="EMBL" id="FMYH01000008">
    <property type="protein sequence ID" value="SDD54678.1"/>
    <property type="molecule type" value="Genomic_DNA"/>
</dbReference>
<reference evidence="2 3" key="1">
    <citation type="submission" date="2016-09" db="EMBL/GenBank/DDBJ databases">
        <authorList>
            <person name="Capua I."/>
            <person name="De Benedictis P."/>
            <person name="Joannis T."/>
            <person name="Lombin L.H."/>
            <person name="Cattoli G."/>
        </authorList>
    </citation>
    <scope>NUCLEOTIDE SEQUENCE [LARGE SCALE GENOMIC DNA]</scope>
    <source>
        <strain evidence="2 3">ISLP-3</strain>
    </source>
</reference>
<sequence length="240" mass="25314">MAKNPIKPTVNPQPKTTMRGVMPGPGDRQGTAWRPVSGGCCRPRPAGGCTVRGKRRPSTRSTPASALDAEKVRGSPATATRMKPAAVMAIGMPERACTAGHMDLGSCAGPIHGKATRGHAQEHRSTSQTPTRKITSRIDSIMGPIVPRHPIPPAPRHDKRRATPGIHAQGCASGARPELPAQRVSADQIVRPACSSIGPAGVVFCTCMRNSALDLVSLSLPRSSSMACWWSSAPMTRRSL</sequence>
<evidence type="ECO:0000313" key="2">
    <source>
        <dbReference type="EMBL" id="SDD54678.1"/>
    </source>
</evidence>
<feature type="region of interest" description="Disordered" evidence="1">
    <location>
        <begin position="114"/>
        <end position="179"/>
    </location>
</feature>
<gene>
    <name evidence="2" type="ORF">SAMN05216410_3480</name>
</gene>
<organism evidence="2 3">
    <name type="scientific">Sanguibacter gelidistatuariae</name>
    <dbReference type="NCBI Taxonomy" id="1814289"/>
    <lineage>
        <taxon>Bacteria</taxon>
        <taxon>Bacillati</taxon>
        <taxon>Actinomycetota</taxon>
        <taxon>Actinomycetes</taxon>
        <taxon>Micrococcales</taxon>
        <taxon>Sanguibacteraceae</taxon>
        <taxon>Sanguibacter</taxon>
    </lineage>
</organism>